<keyword evidence="6 7" id="KW-0413">Isomerase</keyword>
<evidence type="ECO:0000256" key="4">
    <source>
        <dbReference type="ARBA" id="ARBA00005524"/>
    </source>
</evidence>
<dbReference type="InterPro" id="IPR017850">
    <property type="entry name" value="Alkaline_phosphatase_core_sf"/>
</dbReference>
<evidence type="ECO:0000256" key="3">
    <source>
        <dbReference type="ARBA" id="ARBA00004798"/>
    </source>
</evidence>
<evidence type="ECO:0000313" key="10">
    <source>
        <dbReference type="Proteomes" id="UP000240381"/>
    </source>
</evidence>
<accession>A0A2R6BG13</accession>
<evidence type="ECO:0000256" key="6">
    <source>
        <dbReference type="ARBA" id="ARBA00023235"/>
    </source>
</evidence>
<dbReference type="PANTHER" id="PTHR31209:SF0">
    <property type="entry name" value="METALLOENZYME DOMAIN-CONTAINING PROTEIN"/>
    <property type="match status" value="1"/>
</dbReference>
<dbReference type="InterPro" id="IPR004456">
    <property type="entry name" value="Pglycerate_mutase_ApgM"/>
</dbReference>
<name>A0A2R6BG13_9ARCH</name>
<evidence type="ECO:0000313" key="9">
    <source>
        <dbReference type="EMBL" id="PSN97574.1"/>
    </source>
</evidence>
<evidence type="ECO:0000256" key="7">
    <source>
        <dbReference type="HAMAP-Rule" id="MF_01402"/>
    </source>
</evidence>
<comment type="caution">
    <text evidence="9">The sequence shown here is derived from an EMBL/GenBank/DDBJ whole genome shotgun (WGS) entry which is preliminary data.</text>
</comment>
<sequence>MLERKIILVLADGLGDRPTKKLDRKTPLEVALTPNFDELAQNSALGLLYPIAPGVTPGSDTSHLSIFGYDPYVYYKGRGPFEALGVGIELAPNDVAFRGNFATLNESGIVVDRRAGRELPEAKELISVLNEELKLDNAQVIFKHATEHRFALVLRGEMLSADVTDTDPHKVGERILKCEPKSGKREAMRTAQLVNEITQKAHEILDKHPLNIQRQKRGLPKANAILLRGAGSLANIPSFQALYRIKGFAVSGTAMIRGFCKAIGLEAPVIPGATGDFKTDVKAKAKAALDALEEHDFVYVHFKATDAAGHDKNAELKVKMVEKFDQLVGELMNGLKGEEVVCVTGDHSTPVDLGEHSADPVPLLISAPDVHADGGRFTEAACAFGSLGRLYGRDLIRVLLNQANRIAKFGE</sequence>
<dbReference type="CDD" id="cd16011">
    <property type="entry name" value="iPGM_like"/>
    <property type="match status" value="1"/>
</dbReference>
<gene>
    <name evidence="7" type="primary">apgM</name>
    <name evidence="9" type="ORF">B9Q11_03755</name>
</gene>
<dbReference type="InterPro" id="IPR023665">
    <property type="entry name" value="ApgAM_prokaryotes"/>
</dbReference>
<keyword evidence="5 7" id="KW-0324">Glycolysis</keyword>
<protein>
    <recommendedName>
        <fullName evidence="7">2,3-bisphosphoglycerate-independent phosphoglycerate mutase</fullName>
        <shortName evidence="7">BPG-independent PGAM</shortName>
        <shortName evidence="7">Phosphoglyceromutase</shortName>
        <shortName evidence="7">aPGAM</shortName>
        <ecNumber evidence="7">5.4.2.12</ecNumber>
    </recommendedName>
</protein>
<evidence type="ECO:0000256" key="1">
    <source>
        <dbReference type="ARBA" id="ARBA00000370"/>
    </source>
</evidence>
<comment type="similarity">
    <text evidence="4 7">Belongs to the BPG-independent phosphoglycerate mutase family. A-PGAM subfamily.</text>
</comment>
<comment type="catalytic activity">
    <reaction evidence="1 7">
        <text>(2R)-2-phosphoglycerate = (2R)-3-phosphoglycerate</text>
        <dbReference type="Rhea" id="RHEA:15901"/>
        <dbReference type="ChEBI" id="CHEBI:58272"/>
        <dbReference type="ChEBI" id="CHEBI:58289"/>
        <dbReference type="EC" id="5.4.2.12"/>
    </reaction>
</comment>
<comment type="pathway">
    <text evidence="3 7">Carbohydrate degradation; glycolysis; pyruvate from D-glyceraldehyde 3-phosphate: step 3/5.</text>
</comment>
<dbReference type="GO" id="GO:0006096">
    <property type="term" value="P:glycolytic process"/>
    <property type="evidence" value="ECO:0007669"/>
    <property type="project" value="UniProtKB-UniRule"/>
</dbReference>
<dbReference type="SUPFAM" id="SSF53649">
    <property type="entry name" value="Alkaline phosphatase-like"/>
    <property type="match status" value="1"/>
</dbReference>
<dbReference type="InterPro" id="IPR006124">
    <property type="entry name" value="Metalloenzyme"/>
</dbReference>
<organism evidence="9 10">
    <name type="scientific">Candidatus Marsarchaeota G2 archaeon ECH_B_SAG-F08</name>
    <dbReference type="NCBI Taxonomy" id="1978165"/>
    <lineage>
        <taxon>Archaea</taxon>
        <taxon>Candidatus Marsarchaeota</taxon>
        <taxon>Candidatus Marsarchaeota group 2</taxon>
    </lineage>
</organism>
<dbReference type="InterPro" id="IPR042253">
    <property type="entry name" value="Pglycerate_mutase_ApgM_sf"/>
</dbReference>
<dbReference type="Proteomes" id="UP000240381">
    <property type="component" value="Unassembled WGS sequence"/>
</dbReference>
<dbReference type="GO" id="GO:0004619">
    <property type="term" value="F:phosphoglycerate mutase activity"/>
    <property type="evidence" value="ECO:0007669"/>
    <property type="project" value="UniProtKB-UniRule"/>
</dbReference>
<dbReference type="GO" id="GO:0046872">
    <property type="term" value="F:metal ion binding"/>
    <property type="evidence" value="ECO:0007669"/>
    <property type="project" value="InterPro"/>
</dbReference>
<dbReference type="EMBL" id="NEXM01000054">
    <property type="protein sequence ID" value="PSN97574.1"/>
    <property type="molecule type" value="Genomic_DNA"/>
</dbReference>
<feature type="domain" description="Metalloenzyme" evidence="8">
    <location>
        <begin position="5"/>
        <end position="395"/>
    </location>
</feature>
<dbReference type="PIRSF" id="PIRSF006392">
    <property type="entry name" value="IPGAM_arch"/>
    <property type="match status" value="1"/>
</dbReference>
<dbReference type="UniPathway" id="UPA00109">
    <property type="reaction ID" value="UER00186"/>
</dbReference>
<reference evidence="9 10" key="1">
    <citation type="submission" date="2017-04" db="EMBL/GenBank/DDBJ databases">
        <title>Novel microbial lineages endemic to geothermal iron-oxide mats fill important gaps in the evolutionary history of Archaea.</title>
        <authorList>
            <person name="Jay Z.J."/>
            <person name="Beam J.P."/>
            <person name="Dlakic M."/>
            <person name="Rusch D.B."/>
            <person name="Kozubal M.A."/>
            <person name="Inskeep W.P."/>
        </authorList>
    </citation>
    <scope>NUCLEOTIDE SEQUENCE [LARGE SCALE GENOMIC DNA]</scope>
    <source>
        <strain evidence="9">ECH_B_SAG-F08</strain>
    </source>
</reference>
<comment type="function">
    <text evidence="2 7">Catalyzes the interconversion of 2-phosphoglycerate and 3-phosphoglycerate.</text>
</comment>
<dbReference type="NCBIfam" id="TIGR00306">
    <property type="entry name" value="apgM"/>
    <property type="match status" value="1"/>
</dbReference>
<dbReference type="Pfam" id="PF01676">
    <property type="entry name" value="Metalloenzyme"/>
    <property type="match status" value="1"/>
</dbReference>
<dbReference type="NCBIfam" id="NF003104">
    <property type="entry name" value="PRK04024.1"/>
    <property type="match status" value="1"/>
</dbReference>
<evidence type="ECO:0000256" key="2">
    <source>
        <dbReference type="ARBA" id="ARBA00002315"/>
    </source>
</evidence>
<dbReference type="EC" id="5.4.2.12" evidence="7"/>
<proteinExistence type="inferred from homology"/>
<dbReference type="Gene3D" id="3.40.720.10">
    <property type="entry name" value="Alkaline Phosphatase, subunit A"/>
    <property type="match status" value="2"/>
</dbReference>
<evidence type="ECO:0000256" key="5">
    <source>
        <dbReference type="ARBA" id="ARBA00023152"/>
    </source>
</evidence>
<dbReference type="Gene3D" id="3.30.70.2130">
    <property type="entry name" value="Metalloenzyme domain"/>
    <property type="match status" value="1"/>
</dbReference>
<evidence type="ECO:0000259" key="8">
    <source>
        <dbReference type="Pfam" id="PF01676"/>
    </source>
</evidence>
<dbReference type="PANTHER" id="PTHR31209">
    <property type="entry name" value="COFACTOR-INDEPENDENT PHOSPHOGLYCERATE MUTASE"/>
    <property type="match status" value="1"/>
</dbReference>
<dbReference type="HAMAP" id="MF_01402_A">
    <property type="entry name" value="ApgM_A"/>
    <property type="match status" value="1"/>
</dbReference>
<dbReference type="AlphaFoldDB" id="A0A2R6BG13"/>
<dbReference type="Pfam" id="PF10143">
    <property type="entry name" value="PhosphMutase"/>
    <property type="match status" value="1"/>
</dbReference>